<name>A0A3M2SPL8_9HYPO</name>
<dbReference type="AlphaFoldDB" id="A0A3M2SPL8"/>
<evidence type="ECO:0000256" key="1">
    <source>
        <dbReference type="SAM" id="MobiDB-lite"/>
    </source>
</evidence>
<dbReference type="Proteomes" id="UP000277212">
    <property type="component" value="Unassembled WGS sequence"/>
</dbReference>
<reference evidence="2 3" key="1">
    <citation type="submission" date="2017-06" db="EMBL/GenBank/DDBJ databases">
        <title>Comparative genomic analysis of Ambrosia Fusariam Clade fungi.</title>
        <authorList>
            <person name="Stajich J.E."/>
            <person name="Carrillo J."/>
            <person name="Kijimoto T."/>
            <person name="Eskalen A."/>
            <person name="O'Donnell K."/>
            <person name="Kasson M."/>
        </authorList>
    </citation>
    <scope>NUCLEOTIDE SEQUENCE [LARGE SCALE GENOMIC DNA]</scope>
    <source>
        <strain evidence="2">UCR3666</strain>
    </source>
</reference>
<organism evidence="2 3">
    <name type="scientific">Fusarium kuroshium</name>
    <dbReference type="NCBI Taxonomy" id="2010991"/>
    <lineage>
        <taxon>Eukaryota</taxon>
        <taxon>Fungi</taxon>
        <taxon>Dikarya</taxon>
        <taxon>Ascomycota</taxon>
        <taxon>Pezizomycotina</taxon>
        <taxon>Sordariomycetes</taxon>
        <taxon>Hypocreomycetidae</taxon>
        <taxon>Hypocreales</taxon>
        <taxon>Nectriaceae</taxon>
        <taxon>Fusarium</taxon>
        <taxon>Fusarium solani species complex</taxon>
    </lineage>
</organism>
<proteinExistence type="predicted"/>
<sequence>MDPTHHQRQSLPTGLGMLAPELLRRIFECYCLHCHGRPDLPFWSIRGPTNMEPTEPSDSSTYWQGRNTLHSLCLVSRRFRYIAQDILFHEFIIPVDVKPNPPSLHRRLEPFLRTLATRPNLARRVHTVALDEYVSDDLDVKYAREAFEEALHALGTNPARFWEPRKHGRRVPVSSVSAWEISRGFILGELQPSDMTNEYAKRLVVVEILALLLTLLPNLHHLILRDHLLPQQVFPKAVGALGLTRIPLQTLDAMLIPLSILAIAPDLKTIHVCPRTSYPKMRSVKGVYFQGYGSDDSLCVQKILSSSSKSLSRFSYQTYFVGYSIDRSVNEVLQPRTAVNLLTKVRSTLRSLHLDMRFRVSFNEESRVKPIPSLKQFTALEELFLTTNSVYNGTSTISDEESLVHLLPQSIESVTFVDHEFPPQPDRLRRGFLGLAEAKGDDGQFPNLKLLRYDSKPICEDEKIRHAFSQVGVDFKYQEFPTRHWSYSRDPLPPRSPLPALEDDDSESDQDLPGLV</sequence>
<feature type="compositionally biased region" description="Acidic residues" evidence="1">
    <location>
        <begin position="501"/>
        <end position="510"/>
    </location>
</feature>
<accession>A0A3M2SPL8</accession>
<dbReference type="EMBL" id="NKUJ01000008">
    <property type="protein sequence ID" value="RMJ19446.1"/>
    <property type="molecule type" value="Genomic_DNA"/>
</dbReference>
<protein>
    <submittedName>
        <fullName evidence="2">Uncharacterized protein</fullName>
    </submittedName>
</protein>
<feature type="region of interest" description="Disordered" evidence="1">
    <location>
        <begin position="486"/>
        <end position="516"/>
    </location>
</feature>
<dbReference type="OrthoDB" id="2520703at2759"/>
<keyword evidence="3" id="KW-1185">Reference proteome</keyword>
<evidence type="ECO:0000313" key="3">
    <source>
        <dbReference type="Proteomes" id="UP000277212"/>
    </source>
</evidence>
<gene>
    <name evidence="2" type="ORF">CDV36_000833</name>
</gene>
<dbReference type="STRING" id="2010991.A0A3M2SPL8"/>
<evidence type="ECO:0000313" key="2">
    <source>
        <dbReference type="EMBL" id="RMJ19446.1"/>
    </source>
</evidence>
<comment type="caution">
    <text evidence="2">The sequence shown here is derived from an EMBL/GenBank/DDBJ whole genome shotgun (WGS) entry which is preliminary data.</text>
</comment>